<feature type="compositionally biased region" description="Polar residues" evidence="1">
    <location>
        <begin position="1"/>
        <end position="20"/>
    </location>
</feature>
<dbReference type="PANTHER" id="PTHR46100:SF4">
    <property type="entry name" value="USPA DOMAIN-CONTAINING PROTEIN"/>
    <property type="match status" value="1"/>
</dbReference>
<evidence type="ECO:0000313" key="4">
    <source>
        <dbReference type="Proteomes" id="UP000650833"/>
    </source>
</evidence>
<keyword evidence="4" id="KW-1185">Reference proteome</keyword>
<dbReference type="CDD" id="cd23659">
    <property type="entry name" value="USP_At3g01520-like"/>
    <property type="match status" value="1"/>
</dbReference>
<organism evidence="3 4">
    <name type="scientific">Mucor plumbeus</name>
    <dbReference type="NCBI Taxonomy" id="97098"/>
    <lineage>
        <taxon>Eukaryota</taxon>
        <taxon>Fungi</taxon>
        <taxon>Fungi incertae sedis</taxon>
        <taxon>Mucoromycota</taxon>
        <taxon>Mucoromycotina</taxon>
        <taxon>Mucoromycetes</taxon>
        <taxon>Mucorales</taxon>
        <taxon>Mucorineae</taxon>
        <taxon>Mucoraceae</taxon>
        <taxon>Mucor</taxon>
    </lineage>
</organism>
<dbReference type="InterPro" id="IPR006016">
    <property type="entry name" value="UspA"/>
</dbReference>
<feature type="compositionally biased region" description="Basic and acidic residues" evidence="1">
    <location>
        <begin position="162"/>
        <end position="172"/>
    </location>
</feature>
<accession>A0A8H7QCS9</accession>
<feature type="region of interest" description="Disordered" evidence="1">
    <location>
        <begin position="1"/>
        <end position="118"/>
    </location>
</feature>
<dbReference type="EMBL" id="JAEPRC010001055">
    <property type="protein sequence ID" value="KAG2190113.1"/>
    <property type="molecule type" value="Genomic_DNA"/>
</dbReference>
<proteinExistence type="predicted"/>
<dbReference type="Proteomes" id="UP000650833">
    <property type="component" value="Unassembled WGS sequence"/>
</dbReference>
<dbReference type="AlphaFoldDB" id="A0A8H7QCS9"/>
<evidence type="ECO:0000313" key="3">
    <source>
        <dbReference type="EMBL" id="KAG2190113.1"/>
    </source>
</evidence>
<feature type="compositionally biased region" description="Basic and acidic residues" evidence="1">
    <location>
        <begin position="31"/>
        <end position="42"/>
    </location>
</feature>
<sequence length="413" mass="46297">MSKKSNTNEHVPTVSINNVPIMSAIPLTTEEPVRRPWLKTELEELNNDSATYPEDENIADEDDDTSDASDSADSDEDSITGQNKIKNIIAAEKEEENDAEESVVTKQESPKQEDFSGGDMMACLSREMTDYQEKQDIMTNEYEKKVLQAESEDELLQESDPDLSRRTESNRHIPYEDIAKPPQRSDTIHGQNDQIHRDLLVFSENPTAIEEPTKLSVVQYYGAGKSGVLPAAYRSKRKPKSYLVACDFSKESLYAIEWTMGTMMRDGDELHIATVANRDDNPDVVKATGLDPTGELHATSDALIKEAKKLLGQMMLFNIKLVTHAMIGRVKDVLKSLTREHNYTMLICGSRGRGSVRTLLMGSVSTYLVHKSIIPVAVIRRQKKKKRVKHQPVEAHSLSESVKSGHLHVDELS</sequence>
<name>A0A8H7QCS9_9FUNG</name>
<gene>
    <name evidence="3" type="ORF">INT46_004569</name>
</gene>
<dbReference type="InterPro" id="IPR014729">
    <property type="entry name" value="Rossmann-like_a/b/a_fold"/>
</dbReference>
<protein>
    <recommendedName>
        <fullName evidence="2">UspA domain-containing protein</fullName>
    </recommendedName>
</protein>
<dbReference type="OrthoDB" id="331544at2759"/>
<feature type="domain" description="UspA" evidence="2">
    <location>
        <begin position="243"/>
        <end position="380"/>
    </location>
</feature>
<feature type="compositionally biased region" description="Acidic residues" evidence="1">
    <location>
        <begin position="150"/>
        <end position="161"/>
    </location>
</feature>
<dbReference type="Gene3D" id="3.40.50.620">
    <property type="entry name" value="HUPs"/>
    <property type="match status" value="1"/>
</dbReference>
<reference evidence="3" key="1">
    <citation type="submission" date="2020-12" db="EMBL/GenBank/DDBJ databases">
        <title>Metabolic potential, ecology and presence of endohyphal bacteria is reflected in genomic diversity of Mucoromycotina.</title>
        <authorList>
            <person name="Muszewska A."/>
            <person name="Okrasinska A."/>
            <person name="Steczkiewicz K."/>
            <person name="Drgas O."/>
            <person name="Orlowska M."/>
            <person name="Perlinska-Lenart U."/>
            <person name="Aleksandrzak-Piekarczyk T."/>
            <person name="Szatraj K."/>
            <person name="Zielenkiewicz U."/>
            <person name="Pilsyk S."/>
            <person name="Malc E."/>
            <person name="Mieczkowski P."/>
            <person name="Kruszewska J.S."/>
            <person name="Biernat P."/>
            <person name="Pawlowska J."/>
        </authorList>
    </citation>
    <scope>NUCLEOTIDE SEQUENCE</scope>
    <source>
        <strain evidence="3">CBS 226.32</strain>
    </source>
</reference>
<dbReference type="PRINTS" id="PR01438">
    <property type="entry name" value="UNVRSLSTRESS"/>
</dbReference>
<comment type="caution">
    <text evidence="3">The sequence shown here is derived from an EMBL/GenBank/DDBJ whole genome shotgun (WGS) entry which is preliminary data.</text>
</comment>
<feature type="region of interest" description="Disordered" evidence="1">
    <location>
        <begin position="150"/>
        <end position="172"/>
    </location>
</feature>
<dbReference type="InterPro" id="IPR006015">
    <property type="entry name" value="Universal_stress_UspA"/>
</dbReference>
<evidence type="ECO:0000259" key="2">
    <source>
        <dbReference type="Pfam" id="PF00582"/>
    </source>
</evidence>
<dbReference type="PANTHER" id="PTHR46100">
    <property type="entry name" value="IMP2'P"/>
    <property type="match status" value="1"/>
</dbReference>
<feature type="compositionally biased region" description="Acidic residues" evidence="1">
    <location>
        <begin position="53"/>
        <end position="78"/>
    </location>
</feature>
<evidence type="ECO:0000256" key="1">
    <source>
        <dbReference type="SAM" id="MobiDB-lite"/>
    </source>
</evidence>
<feature type="region of interest" description="Disordered" evidence="1">
    <location>
        <begin position="385"/>
        <end position="413"/>
    </location>
</feature>
<dbReference type="SUPFAM" id="SSF52402">
    <property type="entry name" value="Adenine nucleotide alpha hydrolases-like"/>
    <property type="match status" value="1"/>
</dbReference>
<dbReference type="Pfam" id="PF00582">
    <property type="entry name" value="Usp"/>
    <property type="match status" value="1"/>
</dbReference>